<dbReference type="InterPro" id="IPR021683">
    <property type="entry name" value="DUF3267"/>
</dbReference>
<feature type="transmembrane region" description="Helical" evidence="1">
    <location>
        <begin position="18"/>
        <end position="36"/>
    </location>
</feature>
<dbReference type="Pfam" id="PF11667">
    <property type="entry name" value="DUF3267"/>
    <property type="match status" value="1"/>
</dbReference>
<keyword evidence="1" id="KW-0472">Membrane</keyword>
<feature type="transmembrane region" description="Helical" evidence="1">
    <location>
        <begin position="42"/>
        <end position="62"/>
    </location>
</feature>
<feature type="transmembrane region" description="Helical" evidence="1">
    <location>
        <begin position="133"/>
        <end position="151"/>
    </location>
</feature>
<keyword evidence="3" id="KW-1185">Reference proteome</keyword>
<feature type="transmembrane region" description="Helical" evidence="1">
    <location>
        <begin position="109"/>
        <end position="127"/>
    </location>
</feature>
<organism evidence="2 3">
    <name type="scientific">Planococcus wigleyi</name>
    <dbReference type="NCBI Taxonomy" id="2762216"/>
    <lineage>
        <taxon>Bacteria</taxon>
        <taxon>Bacillati</taxon>
        <taxon>Bacillota</taxon>
        <taxon>Bacilli</taxon>
        <taxon>Bacillales</taxon>
        <taxon>Caryophanaceae</taxon>
        <taxon>Planococcus</taxon>
    </lineage>
</organism>
<reference evidence="2 3" key="1">
    <citation type="submission" date="2020-08" db="EMBL/GenBank/DDBJ databases">
        <title>A Genomic Blueprint of the Chicken Gut Microbiome.</title>
        <authorList>
            <person name="Gilroy R."/>
            <person name="Ravi A."/>
            <person name="Getino M."/>
            <person name="Pursley I."/>
            <person name="Horton D.L."/>
            <person name="Alikhan N.-F."/>
            <person name="Baker D."/>
            <person name="Gharbi K."/>
            <person name="Hall N."/>
            <person name="Watson M."/>
            <person name="Adriaenssens E.M."/>
            <person name="Foster-Nyarko E."/>
            <person name="Jarju S."/>
            <person name="Secka A."/>
            <person name="Antonio M."/>
            <person name="Oren A."/>
            <person name="Chaudhuri R."/>
            <person name="La Ragione R.M."/>
            <person name="Hildebrand F."/>
            <person name="Pallen M.J."/>
        </authorList>
    </citation>
    <scope>NUCLEOTIDE SEQUENCE [LARGE SCALE GENOMIC DNA]</scope>
    <source>
        <strain evidence="2 3">Sa1BUA13</strain>
    </source>
</reference>
<evidence type="ECO:0000256" key="1">
    <source>
        <dbReference type="SAM" id="Phobius"/>
    </source>
</evidence>
<dbReference type="EMBL" id="JACSPU010000002">
    <property type="protein sequence ID" value="MBD8014296.1"/>
    <property type="molecule type" value="Genomic_DNA"/>
</dbReference>
<dbReference type="Proteomes" id="UP000658980">
    <property type="component" value="Unassembled WGS sequence"/>
</dbReference>
<sequence length="186" mass="21007">MTPTHIIELKMEEIAPKALWFNVILLAAFAAAYHFLNEPLSFYFSLSGILLFLIGYLLLIVVHEIFHLIGFVVFGKVPVSSLNYGLNLKLGVAYATTNKPLQNHAMRKALLLPFWMTAALPTVIGFWLDSQVLVLLGAMLTAGAFGDFIMYKELRKEKNAAWIIDDPSLPRLHVYDQYPEHRKSAD</sequence>
<protein>
    <submittedName>
        <fullName evidence="2">DUF3267 domain-containing protein</fullName>
    </submittedName>
</protein>
<name>A0ABR8WB88_9BACL</name>
<dbReference type="RefSeq" id="WP_191714541.1">
    <property type="nucleotide sequence ID" value="NZ_JACSPU010000002.1"/>
</dbReference>
<evidence type="ECO:0000313" key="2">
    <source>
        <dbReference type="EMBL" id="MBD8014296.1"/>
    </source>
</evidence>
<gene>
    <name evidence="2" type="ORF">H9630_05625</name>
</gene>
<proteinExistence type="predicted"/>
<comment type="caution">
    <text evidence="2">The sequence shown here is derived from an EMBL/GenBank/DDBJ whole genome shotgun (WGS) entry which is preliminary data.</text>
</comment>
<evidence type="ECO:0000313" key="3">
    <source>
        <dbReference type="Proteomes" id="UP000658980"/>
    </source>
</evidence>
<keyword evidence="1" id="KW-0812">Transmembrane</keyword>
<keyword evidence="1" id="KW-1133">Transmembrane helix</keyword>
<accession>A0ABR8WB88</accession>